<dbReference type="InterPro" id="IPR050109">
    <property type="entry name" value="HTH-type_TetR-like_transc_reg"/>
</dbReference>
<dbReference type="Gene3D" id="1.10.357.10">
    <property type="entry name" value="Tetracycline Repressor, domain 2"/>
    <property type="match status" value="1"/>
</dbReference>
<dbReference type="KEGG" id="nhy:JQS43_20130"/>
<dbReference type="Proteomes" id="UP000662857">
    <property type="component" value="Chromosome"/>
</dbReference>
<gene>
    <name evidence="6" type="ORF">JQS43_20130</name>
</gene>
<dbReference type="PANTHER" id="PTHR30055:SF234">
    <property type="entry name" value="HTH-TYPE TRANSCRIPTIONAL REGULATOR BETI"/>
    <property type="match status" value="1"/>
</dbReference>
<evidence type="ECO:0000256" key="4">
    <source>
        <dbReference type="PROSITE-ProRule" id="PRU00335"/>
    </source>
</evidence>
<dbReference type="Pfam" id="PF00440">
    <property type="entry name" value="TetR_N"/>
    <property type="match status" value="1"/>
</dbReference>
<evidence type="ECO:0000313" key="7">
    <source>
        <dbReference type="Proteomes" id="UP000662857"/>
    </source>
</evidence>
<dbReference type="AlphaFoldDB" id="A0A895Y7Z7"/>
<dbReference type="RefSeq" id="WP_239675949.1">
    <property type="nucleotide sequence ID" value="NZ_CP070499.1"/>
</dbReference>
<reference evidence="6" key="1">
    <citation type="submission" date="2021-02" db="EMBL/GenBank/DDBJ databases">
        <title>Natrosporangium hydrolyticum gen. nov., sp. nov, a haloalkaliphilic actinobacterium from a soda solonchak soil.</title>
        <authorList>
            <person name="Sorokin D.Y."/>
            <person name="Khijniak T.V."/>
            <person name="Zakharycheva A.P."/>
            <person name="Boueva O.V."/>
            <person name="Ariskina E.V."/>
            <person name="Hahnke R.L."/>
            <person name="Bunk B."/>
            <person name="Sproer C."/>
            <person name="Schumann P."/>
            <person name="Evtushenko L.I."/>
            <person name="Kublanov I.V."/>
        </authorList>
    </citation>
    <scope>NUCLEOTIDE SEQUENCE</scope>
    <source>
        <strain evidence="6">DSM 106523</strain>
    </source>
</reference>
<evidence type="ECO:0000256" key="2">
    <source>
        <dbReference type="ARBA" id="ARBA00023125"/>
    </source>
</evidence>
<dbReference type="SUPFAM" id="SSF46689">
    <property type="entry name" value="Homeodomain-like"/>
    <property type="match status" value="1"/>
</dbReference>
<dbReference type="InterPro" id="IPR001647">
    <property type="entry name" value="HTH_TetR"/>
</dbReference>
<proteinExistence type="predicted"/>
<sequence>MARGDSATGRRDGRSTDTAARVHQVALELFVSQGFAQTTMQQIADRLSLTKSALYYHHPTKADLVRSVVQPAVDEVDEFLAASVTAELRTREVLERFFDLNYRHRLVFLALLRDPSGLAEIEAADWVPRLAHGFQQLLAGPEPTDWQRICAVMAANGLSRAATLLTDVPLPRLRELSVQAALALLAQPEPTAPPA</sequence>
<evidence type="ECO:0000256" key="1">
    <source>
        <dbReference type="ARBA" id="ARBA00023015"/>
    </source>
</evidence>
<dbReference type="PRINTS" id="PR00455">
    <property type="entry name" value="HTHTETR"/>
</dbReference>
<accession>A0A895Y7Z7</accession>
<keyword evidence="7" id="KW-1185">Reference proteome</keyword>
<evidence type="ECO:0000313" key="6">
    <source>
        <dbReference type="EMBL" id="QSB13837.1"/>
    </source>
</evidence>
<keyword evidence="3" id="KW-0804">Transcription</keyword>
<dbReference type="InterPro" id="IPR009057">
    <property type="entry name" value="Homeodomain-like_sf"/>
</dbReference>
<keyword evidence="1" id="KW-0805">Transcription regulation</keyword>
<dbReference type="PROSITE" id="PS50977">
    <property type="entry name" value="HTH_TETR_2"/>
    <property type="match status" value="1"/>
</dbReference>
<keyword evidence="2 4" id="KW-0238">DNA-binding</keyword>
<evidence type="ECO:0000259" key="5">
    <source>
        <dbReference type="PROSITE" id="PS50977"/>
    </source>
</evidence>
<feature type="domain" description="HTH tetR-type" evidence="5">
    <location>
        <begin position="16"/>
        <end position="76"/>
    </location>
</feature>
<dbReference type="GO" id="GO:0000976">
    <property type="term" value="F:transcription cis-regulatory region binding"/>
    <property type="evidence" value="ECO:0007669"/>
    <property type="project" value="TreeGrafter"/>
</dbReference>
<feature type="DNA-binding region" description="H-T-H motif" evidence="4">
    <location>
        <begin position="39"/>
        <end position="58"/>
    </location>
</feature>
<name>A0A895Y7Z7_9ACTN</name>
<organism evidence="6 7">
    <name type="scientific">Natronosporangium hydrolyticum</name>
    <dbReference type="NCBI Taxonomy" id="2811111"/>
    <lineage>
        <taxon>Bacteria</taxon>
        <taxon>Bacillati</taxon>
        <taxon>Actinomycetota</taxon>
        <taxon>Actinomycetes</taxon>
        <taxon>Micromonosporales</taxon>
        <taxon>Micromonosporaceae</taxon>
        <taxon>Natronosporangium</taxon>
    </lineage>
</organism>
<protein>
    <submittedName>
        <fullName evidence="6">TetR/AcrR family transcriptional regulator</fullName>
    </submittedName>
</protein>
<dbReference type="EMBL" id="CP070499">
    <property type="protein sequence ID" value="QSB13837.1"/>
    <property type="molecule type" value="Genomic_DNA"/>
</dbReference>
<dbReference type="GO" id="GO:0003700">
    <property type="term" value="F:DNA-binding transcription factor activity"/>
    <property type="evidence" value="ECO:0007669"/>
    <property type="project" value="TreeGrafter"/>
</dbReference>
<dbReference type="PANTHER" id="PTHR30055">
    <property type="entry name" value="HTH-TYPE TRANSCRIPTIONAL REGULATOR RUTR"/>
    <property type="match status" value="1"/>
</dbReference>
<evidence type="ECO:0000256" key="3">
    <source>
        <dbReference type="ARBA" id="ARBA00023163"/>
    </source>
</evidence>